<feature type="signal peptide" evidence="1">
    <location>
        <begin position="1"/>
        <end position="22"/>
    </location>
</feature>
<proteinExistence type="predicted"/>
<dbReference type="KEGG" id="cmp:Cha6605_4293"/>
<name>K9UKP8_CHAP6</name>
<dbReference type="EMBL" id="CP003600">
    <property type="protein sequence ID" value="AFY95233.1"/>
    <property type="molecule type" value="Genomic_DNA"/>
</dbReference>
<reference evidence="2 3" key="1">
    <citation type="submission" date="2012-05" db="EMBL/GenBank/DDBJ databases">
        <title>Finished chromosome of genome of Chamaesiphon sp. PCC 6605.</title>
        <authorList>
            <consortium name="US DOE Joint Genome Institute"/>
            <person name="Gugger M."/>
            <person name="Coursin T."/>
            <person name="Rippka R."/>
            <person name="Tandeau De Marsac N."/>
            <person name="Huntemann M."/>
            <person name="Wei C.-L."/>
            <person name="Han J."/>
            <person name="Detter J.C."/>
            <person name="Han C."/>
            <person name="Tapia R."/>
            <person name="Chen A."/>
            <person name="Kyrpides N."/>
            <person name="Mavromatis K."/>
            <person name="Markowitz V."/>
            <person name="Szeto E."/>
            <person name="Ivanova N."/>
            <person name="Pagani I."/>
            <person name="Pati A."/>
            <person name="Goodwin L."/>
            <person name="Nordberg H.P."/>
            <person name="Cantor M.N."/>
            <person name="Hua S.X."/>
            <person name="Woyke T."/>
            <person name="Kerfeld C.A."/>
        </authorList>
    </citation>
    <scope>NUCLEOTIDE SEQUENCE [LARGE SCALE GENOMIC DNA]</scope>
    <source>
        <strain evidence="3">ATCC 27169 / PCC 6605</strain>
    </source>
</reference>
<keyword evidence="1" id="KW-0732">Signal</keyword>
<keyword evidence="3" id="KW-1185">Reference proteome</keyword>
<evidence type="ECO:0000313" key="2">
    <source>
        <dbReference type="EMBL" id="AFY95233.1"/>
    </source>
</evidence>
<feature type="chain" id="PRO_5003936591" evidence="1">
    <location>
        <begin position="23"/>
        <end position="152"/>
    </location>
</feature>
<sequence length="152" mass="16619">MNYYRSCLILGILGCSFSISLASAKQPVAGGIGNIQNKKEAQGSGCILYRKGKQKEIVFWSAFENSALMNIDGKDRRIPLVSETPSLNRIKKGDRSTAIYKSDKINVRIDRVATRVCPVGSQECEATSYNAKIKLNIGERQQVIAVEGDCGS</sequence>
<gene>
    <name evidence="2" type="ORF">Cha6605_4293</name>
</gene>
<accession>K9UKP8</accession>
<dbReference type="Proteomes" id="UP000010366">
    <property type="component" value="Chromosome"/>
</dbReference>
<dbReference type="RefSeq" id="WP_015161342.1">
    <property type="nucleotide sequence ID" value="NC_019697.1"/>
</dbReference>
<protein>
    <submittedName>
        <fullName evidence="2">Uncharacterized protein</fullName>
    </submittedName>
</protein>
<dbReference type="STRING" id="1173020.Cha6605_4293"/>
<organism evidence="2 3">
    <name type="scientific">Chamaesiphon minutus (strain ATCC 27169 / PCC 6605)</name>
    <dbReference type="NCBI Taxonomy" id="1173020"/>
    <lineage>
        <taxon>Bacteria</taxon>
        <taxon>Bacillati</taxon>
        <taxon>Cyanobacteriota</taxon>
        <taxon>Cyanophyceae</taxon>
        <taxon>Gomontiellales</taxon>
        <taxon>Chamaesiphonaceae</taxon>
        <taxon>Chamaesiphon</taxon>
    </lineage>
</organism>
<evidence type="ECO:0000256" key="1">
    <source>
        <dbReference type="SAM" id="SignalP"/>
    </source>
</evidence>
<dbReference type="HOGENOM" id="CLU_1719067_0_0_3"/>
<evidence type="ECO:0000313" key="3">
    <source>
        <dbReference type="Proteomes" id="UP000010366"/>
    </source>
</evidence>
<dbReference type="AlphaFoldDB" id="K9UKP8"/>